<gene>
    <name evidence="8" type="ordered locus">CA2559_13113</name>
</gene>
<keyword evidence="7" id="KW-0413">Isomerase</keyword>
<evidence type="ECO:0000256" key="1">
    <source>
        <dbReference type="ARBA" id="ARBA00001298"/>
    </source>
</evidence>
<dbReference type="InterPro" id="IPR014710">
    <property type="entry name" value="RmlC-like_jellyroll"/>
</dbReference>
<feature type="active site" description="Proton acceptor" evidence="5">
    <location>
        <position position="62"/>
    </location>
</feature>
<evidence type="ECO:0000256" key="3">
    <source>
        <dbReference type="ARBA" id="ARBA00012098"/>
    </source>
</evidence>
<feature type="site" description="Participates in a stacking interaction with the thymidine ring of dTDP-4-oxo-6-deoxyglucose" evidence="6">
    <location>
        <position position="138"/>
    </location>
</feature>
<evidence type="ECO:0000256" key="7">
    <source>
        <dbReference type="RuleBase" id="RU364069"/>
    </source>
</evidence>
<organism evidence="8 9">
    <name type="scientific">Croceibacter atlanticus (strain ATCC BAA-628 / JCM 21780 / CIP 108009 / IAM 15332 / KCTC 12090 / HTCC2559)</name>
    <dbReference type="NCBI Taxonomy" id="216432"/>
    <lineage>
        <taxon>Bacteria</taxon>
        <taxon>Pseudomonadati</taxon>
        <taxon>Bacteroidota</taxon>
        <taxon>Flavobacteriia</taxon>
        <taxon>Flavobacteriales</taxon>
        <taxon>Flavobacteriaceae</taxon>
        <taxon>Croceibacter</taxon>
    </lineage>
</organism>
<comment type="function">
    <text evidence="2 7">Catalyzes the epimerization of the C3' and C5'positions of dTDP-6-deoxy-D-xylo-4-hexulose, forming dTDP-6-deoxy-L-lyxo-4-hexulose.</text>
</comment>
<dbReference type="OrthoDB" id="9800680at2"/>
<dbReference type="RefSeq" id="WP_013188362.1">
    <property type="nucleotide sequence ID" value="NC_014230.1"/>
</dbReference>
<dbReference type="GO" id="GO:0008830">
    <property type="term" value="F:dTDP-4-dehydrorhamnose 3,5-epimerase activity"/>
    <property type="evidence" value="ECO:0007669"/>
    <property type="project" value="UniProtKB-UniRule"/>
</dbReference>
<evidence type="ECO:0000313" key="8">
    <source>
        <dbReference type="EMBL" id="EAP86981.1"/>
    </source>
</evidence>
<comment type="pathway">
    <text evidence="7">Carbohydrate biosynthesis; dTDP-L-rhamnose biosynthesis.</text>
</comment>
<dbReference type="Proteomes" id="UP000002297">
    <property type="component" value="Chromosome"/>
</dbReference>
<keyword evidence="9" id="KW-1185">Reference proteome</keyword>
<accession>A3UAZ5</accession>
<dbReference type="PANTHER" id="PTHR21047">
    <property type="entry name" value="DTDP-6-DEOXY-D-GLUCOSE-3,5 EPIMERASE"/>
    <property type="match status" value="1"/>
</dbReference>
<dbReference type="Pfam" id="PF00908">
    <property type="entry name" value="dTDP_sugar_isom"/>
    <property type="match status" value="1"/>
</dbReference>
<evidence type="ECO:0000256" key="6">
    <source>
        <dbReference type="PIRSR" id="PIRSR600888-3"/>
    </source>
</evidence>
<dbReference type="GO" id="GO:0000271">
    <property type="term" value="P:polysaccharide biosynthetic process"/>
    <property type="evidence" value="ECO:0007669"/>
    <property type="project" value="TreeGrafter"/>
</dbReference>
<evidence type="ECO:0000313" key="9">
    <source>
        <dbReference type="Proteomes" id="UP000002297"/>
    </source>
</evidence>
<comment type="similarity">
    <text evidence="7">Belongs to the dTDP-4-dehydrorhamnose 3,5-epimerase family.</text>
</comment>
<evidence type="ECO:0000256" key="4">
    <source>
        <dbReference type="ARBA" id="ARBA00019595"/>
    </source>
</evidence>
<protein>
    <recommendedName>
        <fullName evidence="4 7">dTDP-4-dehydrorhamnose 3,5-epimerase</fullName>
        <ecNumber evidence="3 7">5.1.3.13</ecNumber>
    </recommendedName>
    <alternativeName>
        <fullName evidence="7">Thymidine diphospho-4-keto-rhamnose 3,5-epimerase</fullName>
    </alternativeName>
</protein>
<dbReference type="KEGG" id="cat:CA2559_13113"/>
<dbReference type="GeneID" id="89454334"/>
<dbReference type="HOGENOM" id="CLU_090940_1_1_10"/>
<dbReference type="Gene3D" id="2.60.120.10">
    <property type="entry name" value="Jelly Rolls"/>
    <property type="match status" value="1"/>
</dbReference>
<dbReference type="NCBIfam" id="TIGR01221">
    <property type="entry name" value="rmlC"/>
    <property type="match status" value="1"/>
</dbReference>
<dbReference type="GO" id="GO:0019305">
    <property type="term" value="P:dTDP-rhamnose biosynthetic process"/>
    <property type="evidence" value="ECO:0007669"/>
    <property type="project" value="UniProtKB-UniRule"/>
</dbReference>
<dbReference type="AlphaFoldDB" id="A3UAZ5"/>
<sequence>MTIKETPLKDCYIIEPKVFYDERGYFYEQFNEQVFQAETKLNVKFVQDNVSESKFGVIRGLHYQQGMHSQAKLVTVLEGEVLDVAIDLRKNSPSFGKQFSMILSSENKKQLFVPKGFAHGFSVLSKTARFFYKCDAYYNKESETGIKYNDETLNIDWQLKDGEIIVNDKDKHLPDFKSAIYF</sequence>
<dbReference type="GO" id="GO:0005829">
    <property type="term" value="C:cytosol"/>
    <property type="evidence" value="ECO:0007669"/>
    <property type="project" value="TreeGrafter"/>
</dbReference>
<dbReference type="InterPro" id="IPR000888">
    <property type="entry name" value="RmlC-like"/>
</dbReference>
<dbReference type="EC" id="5.1.3.13" evidence="3 7"/>
<reference evidence="8 9" key="1">
    <citation type="journal article" date="2010" name="J. Bacteriol.">
        <title>The complete genome sequence of Croceibacter atlanticus HTCC2559T.</title>
        <authorList>
            <person name="Oh H.M."/>
            <person name="Kang I."/>
            <person name="Ferriera S."/>
            <person name="Giovannoni S.J."/>
            <person name="Cho J.C."/>
        </authorList>
    </citation>
    <scope>NUCLEOTIDE SEQUENCE [LARGE SCALE GENOMIC DNA]</scope>
    <source>
        <strain evidence="9">ATCC BAA-628 / HTCC2559 / KCTC 12090</strain>
    </source>
</reference>
<dbReference type="SUPFAM" id="SSF51182">
    <property type="entry name" value="RmlC-like cupins"/>
    <property type="match status" value="1"/>
</dbReference>
<comment type="catalytic activity">
    <reaction evidence="1 7">
        <text>dTDP-4-dehydro-6-deoxy-alpha-D-glucose = dTDP-4-dehydro-beta-L-rhamnose</text>
        <dbReference type="Rhea" id="RHEA:16969"/>
        <dbReference type="ChEBI" id="CHEBI:57649"/>
        <dbReference type="ChEBI" id="CHEBI:62830"/>
        <dbReference type="EC" id="5.1.3.13"/>
    </reaction>
</comment>
<dbReference type="InterPro" id="IPR011051">
    <property type="entry name" value="RmlC_Cupin_sf"/>
</dbReference>
<evidence type="ECO:0000256" key="5">
    <source>
        <dbReference type="PIRSR" id="PIRSR600888-1"/>
    </source>
</evidence>
<evidence type="ECO:0000256" key="2">
    <source>
        <dbReference type="ARBA" id="ARBA00001997"/>
    </source>
</evidence>
<dbReference type="UniPathway" id="UPA00124"/>
<dbReference type="PANTHER" id="PTHR21047:SF2">
    <property type="entry name" value="THYMIDINE DIPHOSPHO-4-KETO-RHAMNOSE 3,5-EPIMERASE"/>
    <property type="match status" value="1"/>
</dbReference>
<dbReference type="CDD" id="cd00438">
    <property type="entry name" value="cupin_RmlC"/>
    <property type="match status" value="1"/>
</dbReference>
<proteinExistence type="inferred from homology"/>
<dbReference type="eggNOG" id="COG1898">
    <property type="taxonomic scope" value="Bacteria"/>
</dbReference>
<name>A3UAZ5_CROAH</name>
<dbReference type="EMBL" id="CP002046">
    <property type="protein sequence ID" value="EAP86981.1"/>
    <property type="molecule type" value="Genomic_DNA"/>
</dbReference>
<dbReference type="STRING" id="216432.CA2559_13113"/>
<comment type="subunit">
    <text evidence="7">Homodimer.</text>
</comment>
<feature type="active site" description="Proton donor" evidence="5">
    <location>
        <position position="132"/>
    </location>
</feature>